<dbReference type="PANTHER" id="PTHR31084:SF0">
    <property type="entry name" value="ALPHA-L-FUCOSIDASE 2"/>
    <property type="match status" value="1"/>
</dbReference>
<dbReference type="HOGENOM" id="CLU_004617_2_2_0"/>
<feature type="domain" description="Glycosyl hydrolase family 95 catalytic" evidence="3">
    <location>
        <begin position="319"/>
        <end position="731"/>
    </location>
</feature>
<dbReference type="InParanoid" id="W0RPK5"/>
<feature type="domain" description="Glycosyl hydrolase family 95 N-terminal" evidence="1">
    <location>
        <begin position="44"/>
        <end position="288"/>
    </location>
</feature>
<protein>
    <submittedName>
        <fullName evidence="4">Alpha-L-fucosidase</fullName>
    </submittedName>
</protein>
<proteinExistence type="predicted"/>
<sequence length="810" mass="87842">MTDPRDLSRREFLRGTAALTGGLLLGAGAAAGQPATTRDAPLALWYRRPAARWVEALPLGNGRLGAMVFGGVERERIALNEDTLWSGGPSDWNNPRAREALAEVRRLIAAEDYVGADRAAHGLQGPYTQSYLPLGDLRLAFEHGDVTRGYRRELDLRSATCTVRYRVGETTFTRETLVSHPDQALVMRLAADRPGAITFTATLDSALRHRTAADADVLKLLGRAATHDDPNYFDSATPIRYDERAGMTFEVHLGVRATGGRAWTDQDGVHVRGADEVLLVLTAATSFAGFDRAPAPEAGGRDPGPVAAGALAAASGRSFAALRDAHVADHRALFDRAALELGAPGGANEDLPTDERLARAGARDPRLVELFFQYGRYLLIASSRPGTQPATLQGIWNEETRPPWSSNYTININTEMNYWPAEATNLAELHEPLLDFVARLATNGHTTASVNYGARGWVAHHNSDVWAQSAPVGAYGQGDPVWANWSGASAWLSQHLWEHYAFGRDTEYLRGAYPIMRGAAEFYLDWLVPDAQGRLVTSPSTSPELKFLLPDGRAAAVSAGATMDRALVWDLFTNVIEASEVLGTDAAFRARVRAARARLIPYQIGARGQLQEWAHDWPEQEPRHRHFSHLFGVHPGRELTRDATPALFAAARRSMELRGDEATGWSMGWKINFWARMGDGDRALALLANLLRPLGTVPNQIGGVYPNLFDAHPPFQIDGNFGATAGIAEMLLQSHAGEIHLLPALPAAWPDGRVRGLRARGGFTVDIAWTGGALAEAALSSARGGVARVRAGTSVREVRVRAGERVVLSG</sequence>
<dbReference type="GO" id="GO:0005975">
    <property type="term" value="P:carbohydrate metabolic process"/>
    <property type="evidence" value="ECO:0007669"/>
    <property type="project" value="InterPro"/>
</dbReference>
<dbReference type="InterPro" id="IPR016518">
    <property type="entry name" value="Alpha-L-fucosidase"/>
</dbReference>
<dbReference type="EMBL" id="CP007129">
    <property type="protein sequence ID" value="AHG92260.1"/>
    <property type="molecule type" value="Genomic_DNA"/>
</dbReference>
<reference evidence="4 5" key="1">
    <citation type="journal article" date="2014" name="Genome Announc.">
        <title>Genome Sequence and Methylome of Soil Bacterium Gemmatirosa kalamazoonensis KBS708T, a Member of the Rarely Cultivated Gemmatimonadetes Phylum.</title>
        <authorList>
            <person name="Debruyn J.M."/>
            <person name="Radosevich M."/>
            <person name="Wommack K.E."/>
            <person name="Polson S.W."/>
            <person name="Hauser L.J."/>
            <person name="Fawaz M.N."/>
            <person name="Korlach J."/>
            <person name="Tsai Y.C."/>
        </authorList>
    </citation>
    <scope>NUCLEOTIDE SEQUENCE [LARGE SCALE GENOMIC DNA]</scope>
    <source>
        <strain evidence="4 5">KBS708</strain>
        <plasmid evidence="5">Plasmid 1</plasmid>
    </source>
</reference>
<dbReference type="InterPro" id="IPR049053">
    <property type="entry name" value="AFCA-like_C"/>
</dbReference>
<dbReference type="InterPro" id="IPR027414">
    <property type="entry name" value="GH95_N_dom"/>
</dbReference>
<dbReference type="InterPro" id="IPR008928">
    <property type="entry name" value="6-hairpin_glycosidase_sf"/>
</dbReference>
<dbReference type="OrthoDB" id="9768507at2"/>
<gene>
    <name evidence="4" type="ORF">J421_4725</name>
</gene>
<dbReference type="Gene3D" id="2.70.98.50">
    <property type="entry name" value="putative glycoside hydrolase family protein from bacillus halodurans"/>
    <property type="match status" value="1"/>
</dbReference>
<dbReference type="InterPro" id="IPR054363">
    <property type="entry name" value="GH95_cat"/>
</dbReference>
<dbReference type="Gene3D" id="2.60.40.1180">
    <property type="entry name" value="Golgi alpha-mannosidase II"/>
    <property type="match status" value="1"/>
</dbReference>
<dbReference type="PROSITE" id="PS51318">
    <property type="entry name" value="TAT"/>
    <property type="match status" value="1"/>
</dbReference>
<dbReference type="RefSeq" id="WP_025413611.1">
    <property type="nucleotide sequence ID" value="NZ_CP007129.1"/>
</dbReference>
<dbReference type="KEGG" id="gba:J421_4725"/>
<dbReference type="FunFam" id="1.50.10.10:FF:000028">
    <property type="entry name" value="Alpha-L-fucosidase 2"/>
    <property type="match status" value="1"/>
</dbReference>
<feature type="domain" description="Alpha fucosidase A-like C-terminal" evidence="2">
    <location>
        <begin position="733"/>
        <end position="796"/>
    </location>
</feature>
<dbReference type="Proteomes" id="UP000019151">
    <property type="component" value="Plasmid 1"/>
</dbReference>
<dbReference type="Pfam" id="PF22124">
    <property type="entry name" value="Glyco_hydro_95_cat"/>
    <property type="match status" value="1"/>
</dbReference>
<evidence type="ECO:0000313" key="4">
    <source>
        <dbReference type="EMBL" id="AHG92260.1"/>
    </source>
</evidence>
<geneLocation type="plasmid" evidence="4 5">
    <name>1</name>
</geneLocation>
<dbReference type="PATRIC" id="fig|861299.3.peg.4775"/>
<dbReference type="InterPro" id="IPR013780">
    <property type="entry name" value="Glyco_hydro_b"/>
</dbReference>
<organism evidence="4 5">
    <name type="scientific">Gemmatirosa kalamazoonensis</name>
    <dbReference type="NCBI Taxonomy" id="861299"/>
    <lineage>
        <taxon>Bacteria</taxon>
        <taxon>Pseudomonadati</taxon>
        <taxon>Gemmatimonadota</taxon>
        <taxon>Gemmatimonadia</taxon>
        <taxon>Gemmatimonadales</taxon>
        <taxon>Gemmatimonadaceae</taxon>
        <taxon>Gemmatirosa</taxon>
    </lineage>
</organism>
<dbReference type="InterPro" id="IPR006311">
    <property type="entry name" value="TAT_signal"/>
</dbReference>
<evidence type="ECO:0000259" key="2">
    <source>
        <dbReference type="Pfam" id="PF21307"/>
    </source>
</evidence>
<dbReference type="AlphaFoldDB" id="W0RPK5"/>
<name>W0RPK5_9BACT</name>
<dbReference type="Pfam" id="PF14498">
    <property type="entry name" value="Glyco_hyd_65N_2"/>
    <property type="match status" value="1"/>
</dbReference>
<evidence type="ECO:0000259" key="3">
    <source>
        <dbReference type="Pfam" id="PF22124"/>
    </source>
</evidence>
<dbReference type="Pfam" id="PF21307">
    <property type="entry name" value="Glyco_hydro_95_C"/>
    <property type="match status" value="1"/>
</dbReference>
<keyword evidence="4" id="KW-0614">Plasmid</keyword>
<dbReference type="SUPFAM" id="SSF48208">
    <property type="entry name" value="Six-hairpin glycosidases"/>
    <property type="match status" value="1"/>
</dbReference>
<dbReference type="GO" id="GO:0004560">
    <property type="term" value="F:alpha-L-fucosidase activity"/>
    <property type="evidence" value="ECO:0007669"/>
    <property type="project" value="InterPro"/>
</dbReference>
<dbReference type="PIRSF" id="PIRSF007663">
    <property type="entry name" value="UCP007663"/>
    <property type="match status" value="1"/>
</dbReference>
<dbReference type="PANTHER" id="PTHR31084">
    <property type="entry name" value="ALPHA-L-FUCOSIDASE 2"/>
    <property type="match status" value="1"/>
</dbReference>
<accession>W0RPK5</accession>
<keyword evidence="5" id="KW-1185">Reference proteome</keyword>
<evidence type="ECO:0000313" key="5">
    <source>
        <dbReference type="Proteomes" id="UP000019151"/>
    </source>
</evidence>
<evidence type="ECO:0000259" key="1">
    <source>
        <dbReference type="Pfam" id="PF14498"/>
    </source>
</evidence>